<keyword evidence="6" id="KW-1185">Reference proteome</keyword>
<accession>A0ABS3C492</accession>
<gene>
    <name evidence="5" type="ORF">J0A68_13395</name>
</gene>
<dbReference type="InterPro" id="IPR040442">
    <property type="entry name" value="Pyrv_kinase-like_dom_sf"/>
</dbReference>
<evidence type="ECO:0000256" key="3">
    <source>
        <dbReference type="ARBA" id="ARBA00023239"/>
    </source>
</evidence>
<dbReference type="Proteomes" id="UP000664317">
    <property type="component" value="Unassembled WGS sequence"/>
</dbReference>
<name>A0ABS3C492_9BACT</name>
<comment type="caution">
    <text evidence="5">The sequence shown here is derived from an EMBL/GenBank/DDBJ whole genome shotgun (WGS) entry which is preliminary data.</text>
</comment>
<comment type="similarity">
    <text evidence="1">Belongs to the HpcH/HpaI aldolase family.</text>
</comment>
<dbReference type="EMBL" id="JAFKCT010000005">
    <property type="protein sequence ID" value="MBN7811942.1"/>
    <property type="molecule type" value="Genomic_DNA"/>
</dbReference>
<evidence type="ECO:0000313" key="6">
    <source>
        <dbReference type="Proteomes" id="UP000664317"/>
    </source>
</evidence>
<evidence type="ECO:0000256" key="1">
    <source>
        <dbReference type="ARBA" id="ARBA00005568"/>
    </source>
</evidence>
<evidence type="ECO:0000259" key="4">
    <source>
        <dbReference type="Pfam" id="PF03328"/>
    </source>
</evidence>
<proteinExistence type="inferred from homology"/>
<dbReference type="SUPFAM" id="SSF51621">
    <property type="entry name" value="Phosphoenolpyruvate/pyruvate domain"/>
    <property type="match status" value="1"/>
</dbReference>
<keyword evidence="3" id="KW-0456">Lyase</keyword>
<dbReference type="RefSeq" id="WP_206578721.1">
    <property type="nucleotide sequence ID" value="NZ_JAFKCT010000005.1"/>
</dbReference>
<dbReference type="Pfam" id="PF03328">
    <property type="entry name" value="HpcH_HpaI"/>
    <property type="match status" value="1"/>
</dbReference>
<dbReference type="PANTHER" id="PTHR30502">
    <property type="entry name" value="2-KETO-3-DEOXY-L-RHAMNONATE ALDOLASE"/>
    <property type="match status" value="1"/>
</dbReference>
<sequence>MSHFQKDDLKQKLVQGKTVYGTCVTSNAPRWVSVVADSGLDFVFLDTEHIAIDRADLSRMCLAYQAKGLTPIVRIRRPDPYRASQALDDGAIGVIAPYLENPTQIRELVGAIKYRPLKGEKLEEMLRGKNPSAELKGYLDRFNHGNLCIANIESIPAVERLDDLLGIEGLDAVFIGPHDLSINMGIPEQYDHPDFVATVTTIIQKARKNGLGVGIHFSLEPQRQIDWIKEGVNMVVHSSDMALFSQRLRADLHHIKSSTGDFGHNGGSEESVTV</sequence>
<reference evidence="5 6" key="1">
    <citation type="submission" date="2021-03" db="EMBL/GenBank/DDBJ databases">
        <title>novel species isolated from a fishpond in China.</title>
        <authorList>
            <person name="Lu H."/>
            <person name="Cai Z."/>
        </authorList>
    </citation>
    <scope>NUCLEOTIDE SEQUENCE [LARGE SCALE GENOMIC DNA]</scope>
    <source>
        <strain evidence="5 6">H41</strain>
    </source>
</reference>
<protein>
    <submittedName>
        <fullName evidence="5">Aldolase</fullName>
    </submittedName>
</protein>
<evidence type="ECO:0000313" key="5">
    <source>
        <dbReference type="EMBL" id="MBN7811942.1"/>
    </source>
</evidence>
<organism evidence="5 6">
    <name type="scientific">Algoriphagus oliviformis</name>
    <dbReference type="NCBI Taxonomy" id="2811231"/>
    <lineage>
        <taxon>Bacteria</taxon>
        <taxon>Pseudomonadati</taxon>
        <taxon>Bacteroidota</taxon>
        <taxon>Cytophagia</taxon>
        <taxon>Cytophagales</taxon>
        <taxon>Cyclobacteriaceae</taxon>
        <taxon>Algoriphagus</taxon>
    </lineage>
</organism>
<dbReference type="PANTHER" id="PTHR30502:SF0">
    <property type="entry name" value="PHOSPHOENOLPYRUVATE CARBOXYLASE FAMILY PROTEIN"/>
    <property type="match status" value="1"/>
</dbReference>
<dbReference type="InterPro" id="IPR015813">
    <property type="entry name" value="Pyrv/PenolPyrv_kinase-like_dom"/>
</dbReference>
<dbReference type="Gene3D" id="3.20.20.60">
    <property type="entry name" value="Phosphoenolpyruvate-binding domains"/>
    <property type="match status" value="1"/>
</dbReference>
<evidence type="ECO:0000256" key="2">
    <source>
        <dbReference type="ARBA" id="ARBA00022723"/>
    </source>
</evidence>
<feature type="domain" description="HpcH/HpaI aldolase/citrate lyase" evidence="4">
    <location>
        <begin position="24"/>
        <end position="244"/>
    </location>
</feature>
<dbReference type="InterPro" id="IPR005000">
    <property type="entry name" value="Aldolase/citrate-lyase_domain"/>
</dbReference>
<keyword evidence="2" id="KW-0479">Metal-binding</keyword>
<dbReference type="InterPro" id="IPR050251">
    <property type="entry name" value="HpcH-HpaI_aldolase"/>
</dbReference>